<evidence type="ECO:0000313" key="3">
    <source>
        <dbReference type="EMBL" id="CAA9300442.1"/>
    </source>
</evidence>
<sequence>MISRRLYSIFITCTLLGVSAASGNAQIVPDATLPVNSVVTLNGNTFAIGSGTTVGGNLFHSFSEFSVPNQMSAFFNNALTINNIITRVTGGQISNIEGNIRANGTANLFLLNPNGIIFGSGAQLNIGGSFIGTTANSLKFADGGEFSAISPQASPLLTLNVPIGLQFGVNPAPIVNRSVANSLVTGTPRVGLETPGKTLALVGGDLLLEGGNLSALQGQIELGSVGTGIVSLTPTATGFGLGYQGIQNGTIKLTGGAAVNASGLGGGTIRLRGGQVTLAEGAKLVAETFGDINGGGIDIQANQFNLQGGAFVSTATFGAGEGGNLTVRAETVELIGTTPLQTSQQLLTGTFNPLNLSNGLFSLSAGSGRGGDLIIDAKRLVVQNGANLFTSTFVSGIAGNLTVISDSAEFTNGSLLFTGTAGTGNAGTANISAKHLRVLDGSAISTTPGGTSTGRGGNLNITADVVELRGTPAGAVIPGGLFTTTLGTSDAGDLSVTTGQLLISKGAQISASSAGSGRGGNLTVTADVVDLGGNSPDGRFLSGLFTSSSLLTVSGQQGTAPSGNLSITTRRLIVRDGGQISAATGSDGAAGNLRVNASESVEVRGFATNIDPSVEQVSFGVIGDGIVPSAIDANSRGGGKAGDLTIDTGRLTIRDGAEIGVRSISSGSAGNLQVTADSILLEQGTISALKIVGTGGNIELNAQNLQLNNGIINASVLGNGTGGDISITTSALIFGGNSNVSVSSLGTGNAGNISMSADRVALNQGAITATSFLGKGGNITVQVTEDLVLRNRSEISTRAGIEDTGGGDGGNITLTTGVLAVLENSNINANAFQGKGGNIQIYTQGVFVSPDSAITASSEQGINGVVRINSPDIDPSSAIVELPTDVTDASNQITTGCAADRGNKFVITGQGGLPSNPTQLLQNQAAWQDWRFLDHVETGVSMSSSAPQTRTEEVFGDRKTSLVEATSWQVNQSGEVELVAHLPNAQGSWYRPARCS</sequence>
<evidence type="ECO:0000259" key="2">
    <source>
        <dbReference type="SMART" id="SM00912"/>
    </source>
</evidence>
<keyword evidence="1" id="KW-0732">Signal</keyword>
<dbReference type="EMBL" id="CADCTM010000882">
    <property type="protein sequence ID" value="CAA9300442.1"/>
    <property type="molecule type" value="Genomic_DNA"/>
</dbReference>
<feature type="signal peptide" evidence="1">
    <location>
        <begin position="1"/>
        <end position="20"/>
    </location>
</feature>
<reference evidence="3" key="1">
    <citation type="submission" date="2020-02" db="EMBL/GenBank/DDBJ databases">
        <authorList>
            <person name="Meier V. D."/>
        </authorList>
    </citation>
    <scope>NUCLEOTIDE SEQUENCE</scope>
    <source>
        <strain evidence="3">AVDCRST_MAG92</strain>
    </source>
</reference>
<proteinExistence type="predicted"/>
<dbReference type="SMART" id="SM00912">
    <property type="entry name" value="Haemagg_act"/>
    <property type="match status" value="1"/>
</dbReference>
<dbReference type="InterPro" id="IPR008638">
    <property type="entry name" value="FhaB/CdiA-like_TPS"/>
</dbReference>
<feature type="chain" id="PRO_5026764332" evidence="1">
    <location>
        <begin position="21"/>
        <end position="996"/>
    </location>
</feature>
<name>A0A6J4KB18_9CYAN</name>
<gene>
    <name evidence="3" type="ORF">AVDCRST_MAG92-5047</name>
</gene>
<dbReference type="NCBIfam" id="TIGR01901">
    <property type="entry name" value="adhes_NPXG"/>
    <property type="match status" value="1"/>
</dbReference>
<dbReference type="Gene3D" id="2.160.20.10">
    <property type="entry name" value="Single-stranded right-handed beta-helix, Pectin lyase-like"/>
    <property type="match status" value="2"/>
</dbReference>
<accession>A0A6J4KB18</accession>
<dbReference type="InterPro" id="IPR012334">
    <property type="entry name" value="Pectin_lyas_fold"/>
</dbReference>
<dbReference type="Pfam" id="PF05860">
    <property type="entry name" value="TPS"/>
    <property type="match status" value="1"/>
</dbReference>
<dbReference type="AlphaFoldDB" id="A0A6J4KB18"/>
<protein>
    <submittedName>
        <fullName evidence="3">Hemagglutinin-related protein</fullName>
    </submittedName>
</protein>
<feature type="domain" description="Filamentous haemagglutinin FhaB/tRNA nuclease CdiA-like TPS" evidence="2">
    <location>
        <begin position="30"/>
        <end position="141"/>
    </location>
</feature>
<evidence type="ECO:0000256" key="1">
    <source>
        <dbReference type="SAM" id="SignalP"/>
    </source>
</evidence>
<dbReference type="InterPro" id="IPR011050">
    <property type="entry name" value="Pectin_lyase_fold/virulence"/>
</dbReference>
<organism evidence="3">
    <name type="scientific">uncultured Coleofasciculus sp</name>
    <dbReference type="NCBI Taxonomy" id="1267456"/>
    <lineage>
        <taxon>Bacteria</taxon>
        <taxon>Bacillati</taxon>
        <taxon>Cyanobacteriota</taxon>
        <taxon>Cyanophyceae</taxon>
        <taxon>Coleofasciculales</taxon>
        <taxon>Coleofasciculaceae</taxon>
        <taxon>Coleofasciculus</taxon>
        <taxon>environmental samples</taxon>
    </lineage>
</organism>
<dbReference type="SUPFAM" id="SSF51126">
    <property type="entry name" value="Pectin lyase-like"/>
    <property type="match status" value="4"/>
</dbReference>